<keyword evidence="3 6" id="KW-0812">Transmembrane</keyword>
<feature type="transmembrane region" description="Helical" evidence="6">
    <location>
        <begin position="102"/>
        <end position="121"/>
    </location>
</feature>
<comment type="caution">
    <text evidence="6">Lacks conserved residue(s) required for the propagation of feature annotation.</text>
</comment>
<dbReference type="InterPro" id="IPR013604">
    <property type="entry name" value="7TM_chemorcpt"/>
</dbReference>
<feature type="transmembrane region" description="Helical" evidence="6">
    <location>
        <begin position="293"/>
        <end position="317"/>
    </location>
</feature>
<feature type="non-terminal residue" evidence="7">
    <location>
        <position position="396"/>
    </location>
</feature>
<comment type="similarity">
    <text evidence="6">Belongs to the insect chemoreceptor superfamily. Gustatory receptor (GR) family.</text>
</comment>
<dbReference type="GO" id="GO:0007165">
    <property type="term" value="P:signal transduction"/>
    <property type="evidence" value="ECO:0007669"/>
    <property type="project" value="UniProtKB-KW"/>
</dbReference>
<evidence type="ECO:0000256" key="3">
    <source>
        <dbReference type="ARBA" id="ARBA00022692"/>
    </source>
</evidence>
<keyword evidence="4 6" id="KW-1133">Transmembrane helix</keyword>
<evidence type="ECO:0000256" key="6">
    <source>
        <dbReference type="RuleBase" id="RU363108"/>
    </source>
</evidence>
<dbReference type="GO" id="GO:0005886">
    <property type="term" value="C:plasma membrane"/>
    <property type="evidence" value="ECO:0007669"/>
    <property type="project" value="UniProtKB-SubCell"/>
</dbReference>
<keyword evidence="6" id="KW-0807">Transducer</keyword>
<feature type="transmembrane region" description="Helical" evidence="6">
    <location>
        <begin position="154"/>
        <end position="178"/>
    </location>
</feature>
<keyword evidence="2 6" id="KW-1003">Cell membrane</keyword>
<organism evidence="7">
    <name type="scientific">Spodoptera frugiperda</name>
    <name type="common">Fall armyworm</name>
    <dbReference type="NCBI Taxonomy" id="7108"/>
    <lineage>
        <taxon>Eukaryota</taxon>
        <taxon>Metazoa</taxon>
        <taxon>Ecdysozoa</taxon>
        <taxon>Arthropoda</taxon>
        <taxon>Hexapoda</taxon>
        <taxon>Insecta</taxon>
        <taxon>Pterygota</taxon>
        <taxon>Neoptera</taxon>
        <taxon>Endopterygota</taxon>
        <taxon>Lepidoptera</taxon>
        <taxon>Glossata</taxon>
        <taxon>Ditrysia</taxon>
        <taxon>Noctuoidea</taxon>
        <taxon>Noctuidae</taxon>
        <taxon>Amphipyrinae</taxon>
        <taxon>Spodoptera</taxon>
    </lineage>
</organism>
<dbReference type="Pfam" id="PF08395">
    <property type="entry name" value="7tm_7"/>
    <property type="match status" value="1"/>
</dbReference>
<feature type="transmembrane region" description="Helical" evidence="6">
    <location>
        <begin position="62"/>
        <end position="82"/>
    </location>
</feature>
<proteinExistence type="inferred from homology"/>
<dbReference type="GO" id="GO:0050909">
    <property type="term" value="P:sensory perception of taste"/>
    <property type="evidence" value="ECO:0007669"/>
    <property type="project" value="InterPro"/>
</dbReference>
<name>A0A2H1VKM5_SPOFR</name>
<dbReference type="AlphaFoldDB" id="A0A2H1VKM5"/>
<evidence type="ECO:0000256" key="4">
    <source>
        <dbReference type="ARBA" id="ARBA00022989"/>
    </source>
</evidence>
<keyword evidence="6" id="KW-0675">Receptor</keyword>
<comment type="subcellular location">
    <subcellularLocation>
        <location evidence="1 6">Cell membrane</location>
        <topology evidence="1 6">Multi-pass membrane protein</topology>
    </subcellularLocation>
</comment>
<protein>
    <recommendedName>
        <fullName evidence="6">Gustatory receptor</fullName>
    </recommendedName>
</protein>
<dbReference type="EMBL" id="ODYU01002909">
    <property type="protein sequence ID" value="SOQ40992.1"/>
    <property type="molecule type" value="Genomic_DNA"/>
</dbReference>
<evidence type="ECO:0000256" key="5">
    <source>
        <dbReference type="ARBA" id="ARBA00023136"/>
    </source>
</evidence>
<keyword evidence="5 6" id="KW-0472">Membrane</keyword>
<feature type="transmembrane region" description="Helical" evidence="6">
    <location>
        <begin position="190"/>
        <end position="207"/>
    </location>
</feature>
<reference evidence="7" key="1">
    <citation type="submission" date="2016-07" db="EMBL/GenBank/DDBJ databases">
        <authorList>
            <person name="Bretaudeau A."/>
        </authorList>
    </citation>
    <scope>NUCLEOTIDE SEQUENCE</scope>
    <source>
        <strain evidence="7">Rice</strain>
        <tissue evidence="7">Whole body</tissue>
    </source>
</reference>
<feature type="transmembrane region" description="Helical" evidence="6">
    <location>
        <begin position="368"/>
        <end position="391"/>
    </location>
</feature>
<evidence type="ECO:0000313" key="7">
    <source>
        <dbReference type="EMBL" id="SOQ40992.1"/>
    </source>
</evidence>
<sequence>MDVVEIFPTMENQERISNMRTKSISLRDAQLMFRPFEIVEAMFVVSRFKIKGNLVVPNSLRYNVFSGIFAVLLSVFIIYTNLRSSYASGLTGLEFVKFFCDVQDVIVLVAGCLISFILNVVKAPSNVLLPLNTQNLCEVICLHGQRHVINDYIFVNWLYVVYSILAQILWILVFKYAFNEMFEVDQVVSYIVYIIYDTHVLYGARFIKLMRKALQIWIHDARRSPFLSDFEKEDYWNNLFAVYMEIFDAYKTAVDVFDPAILFYYIQTLDNTVFSVYLRVEIGKTTEGDFIKLLAVTLVSLCWLYKDIVVMIIFSVMCEKFYTTMMEARSICVQLISSRRSSDIERKICKNIIRHQDVSFEKMNACGLFVVDAALILHFCSLLTTYVIVVFQFEFL</sequence>
<evidence type="ECO:0000256" key="2">
    <source>
        <dbReference type="ARBA" id="ARBA00022475"/>
    </source>
</evidence>
<accession>A0A2H1VKM5</accession>
<gene>
    <name evidence="7" type="primary">SFRICE006949.2</name>
    <name evidence="7" type="ORF">SFRICE_006949.2</name>
</gene>
<evidence type="ECO:0000256" key="1">
    <source>
        <dbReference type="ARBA" id="ARBA00004651"/>
    </source>
</evidence>
<comment type="function">
    <text evidence="6">Gustatory receptor which mediates acceptance or avoidance behavior, depending on its substrates.</text>
</comment>